<proteinExistence type="inferred from homology"/>
<evidence type="ECO:0000256" key="6">
    <source>
        <dbReference type="ARBA" id="ARBA00023125"/>
    </source>
</evidence>
<dbReference type="PANTHER" id="PTHR10015:SF427">
    <property type="entry name" value="HEAT SHOCK FACTOR PROTEIN"/>
    <property type="match status" value="1"/>
</dbReference>
<dbReference type="Pfam" id="PF00447">
    <property type="entry name" value="HSF_DNA-bind"/>
    <property type="match status" value="1"/>
</dbReference>
<evidence type="ECO:0000259" key="11">
    <source>
        <dbReference type="PROSITE" id="PS00434"/>
    </source>
</evidence>
<keyword evidence="4" id="KW-0805">Transcription regulation</keyword>
<evidence type="ECO:0000256" key="3">
    <source>
        <dbReference type="ARBA" id="ARBA00022553"/>
    </source>
</evidence>
<evidence type="ECO:0000256" key="8">
    <source>
        <dbReference type="ARBA" id="ARBA00023242"/>
    </source>
</evidence>
<dbReference type="InterPro" id="IPR036388">
    <property type="entry name" value="WH-like_DNA-bd_sf"/>
</dbReference>
<evidence type="ECO:0000256" key="5">
    <source>
        <dbReference type="ARBA" id="ARBA00023016"/>
    </source>
</evidence>
<sequence>MSKRNGVGNEVAIVSSSSHPASKPVPGVTPFLNKCYDMINDPESDAVVSWEEDGFSFVVRDSLAFSKDMLPKYFKHNNFSSFVRQLNTYGFRKVDPDRWAFANDGFVKGQKHLLRTINRKKYMQVPIKPGQEKGANSISSACVEVGKFGVEMEIEQLKRDKNILLQELVKLRQHQQSTDKELVIVKGRLQSVEDGVKDRLQVMEQRQQKMFSFLTMALQRPEIISNAVQQNGNSRTLTEANKKRRLPALEHPVNDPSNGQIVEYNPFVCDNWNTLANPEHNSFSLVDGMKCLDIDAFMPESPNLPPTETEVGLNAPTMDELLTELEVVDDDGRSNLDFSEMMDFDIGQFESIQSFLDELPVTEKKKSAIDINLSEFQDQMQDNDGI</sequence>
<dbReference type="InterPro" id="IPR036390">
    <property type="entry name" value="WH_DNA-bd_sf"/>
</dbReference>
<dbReference type="SUPFAM" id="SSF46785">
    <property type="entry name" value="Winged helix' DNA-binding domain"/>
    <property type="match status" value="1"/>
</dbReference>
<dbReference type="GO" id="GO:0003700">
    <property type="term" value="F:DNA-binding transcription factor activity"/>
    <property type="evidence" value="ECO:0000318"/>
    <property type="project" value="GO_Central"/>
</dbReference>
<dbReference type="GO" id="GO:0034605">
    <property type="term" value="P:cellular response to heat"/>
    <property type="evidence" value="ECO:0000318"/>
    <property type="project" value="GO_Central"/>
</dbReference>
<dbReference type="SMART" id="SM00415">
    <property type="entry name" value="HSF"/>
    <property type="match status" value="1"/>
</dbReference>
<comment type="subunit">
    <text evidence="2">Homotrimer.</text>
</comment>
<evidence type="ECO:0000313" key="13">
    <source>
        <dbReference type="Proteomes" id="UP000036987"/>
    </source>
</evidence>
<dbReference type="GO" id="GO:0043565">
    <property type="term" value="F:sequence-specific DNA binding"/>
    <property type="evidence" value="ECO:0007669"/>
    <property type="project" value="InterPro"/>
</dbReference>
<dbReference type="OrthoDB" id="60033at2759"/>
<keyword evidence="8" id="KW-0539">Nucleus</keyword>
<dbReference type="PROSITE" id="PS00434">
    <property type="entry name" value="HSF_DOMAIN"/>
    <property type="match status" value="1"/>
</dbReference>
<dbReference type="Gene3D" id="1.10.10.10">
    <property type="entry name" value="Winged helix-like DNA-binding domain superfamily/Winged helix DNA-binding domain"/>
    <property type="match status" value="1"/>
</dbReference>
<dbReference type="InterPro" id="IPR000232">
    <property type="entry name" value="HSF_DNA-bd"/>
</dbReference>
<comment type="caution">
    <text evidence="12">The sequence shown here is derived from an EMBL/GenBank/DDBJ whole genome shotgun (WGS) entry which is preliminary data.</text>
</comment>
<evidence type="ECO:0000313" key="12">
    <source>
        <dbReference type="EMBL" id="KMZ71091.1"/>
    </source>
</evidence>
<organism evidence="12 13">
    <name type="scientific">Zostera marina</name>
    <name type="common">Eelgrass</name>
    <dbReference type="NCBI Taxonomy" id="29655"/>
    <lineage>
        <taxon>Eukaryota</taxon>
        <taxon>Viridiplantae</taxon>
        <taxon>Streptophyta</taxon>
        <taxon>Embryophyta</taxon>
        <taxon>Tracheophyta</taxon>
        <taxon>Spermatophyta</taxon>
        <taxon>Magnoliopsida</taxon>
        <taxon>Liliopsida</taxon>
        <taxon>Zosteraceae</taxon>
        <taxon>Zostera</taxon>
    </lineage>
</organism>
<dbReference type="FunFam" id="1.10.10.10:FF:000367">
    <property type="entry name" value="Heat stress transcription factor A-8"/>
    <property type="match status" value="1"/>
</dbReference>
<evidence type="ECO:0000256" key="9">
    <source>
        <dbReference type="ARBA" id="ARBA00055032"/>
    </source>
</evidence>
<dbReference type="OMA" id="TWIEMES"/>
<dbReference type="EMBL" id="LFYR01000691">
    <property type="protein sequence ID" value="KMZ71091.1"/>
    <property type="molecule type" value="Genomic_DNA"/>
</dbReference>
<name>A0A0K9PQ46_ZOSMR</name>
<keyword evidence="5 12" id="KW-0346">Stress response</keyword>
<feature type="domain" description="HSF-type DNA-binding" evidence="11">
    <location>
        <begin position="70"/>
        <end position="94"/>
    </location>
</feature>
<dbReference type="GO" id="GO:0005634">
    <property type="term" value="C:nucleus"/>
    <property type="evidence" value="ECO:0000318"/>
    <property type="project" value="GO_Central"/>
</dbReference>
<evidence type="ECO:0000256" key="4">
    <source>
        <dbReference type="ARBA" id="ARBA00023015"/>
    </source>
</evidence>
<evidence type="ECO:0000256" key="1">
    <source>
        <dbReference type="ARBA" id="ARBA00004123"/>
    </source>
</evidence>
<reference evidence="13" key="1">
    <citation type="journal article" date="2016" name="Nature">
        <title>The genome of the seagrass Zostera marina reveals angiosperm adaptation to the sea.</title>
        <authorList>
            <person name="Olsen J.L."/>
            <person name="Rouze P."/>
            <person name="Verhelst B."/>
            <person name="Lin Y.-C."/>
            <person name="Bayer T."/>
            <person name="Collen J."/>
            <person name="Dattolo E."/>
            <person name="De Paoli E."/>
            <person name="Dittami S."/>
            <person name="Maumus F."/>
            <person name="Michel G."/>
            <person name="Kersting A."/>
            <person name="Lauritano C."/>
            <person name="Lohaus R."/>
            <person name="Toepel M."/>
            <person name="Tonon T."/>
            <person name="Vanneste K."/>
            <person name="Amirebrahimi M."/>
            <person name="Brakel J."/>
            <person name="Bostroem C."/>
            <person name="Chovatia M."/>
            <person name="Grimwood J."/>
            <person name="Jenkins J.W."/>
            <person name="Jueterbock A."/>
            <person name="Mraz A."/>
            <person name="Stam W.T."/>
            <person name="Tice H."/>
            <person name="Bornberg-Bauer E."/>
            <person name="Green P.J."/>
            <person name="Pearson G.A."/>
            <person name="Procaccini G."/>
            <person name="Duarte C.M."/>
            <person name="Schmutz J."/>
            <person name="Reusch T.B.H."/>
            <person name="Van de Peer Y."/>
        </authorList>
    </citation>
    <scope>NUCLEOTIDE SEQUENCE [LARGE SCALE GENOMIC DNA]</scope>
    <source>
        <strain evidence="13">cv. Finnish</strain>
    </source>
</reference>
<dbReference type="PRINTS" id="PR00056">
    <property type="entry name" value="HSFDOMAIN"/>
</dbReference>
<comment type="similarity">
    <text evidence="10">Belongs to the HSF family. Class A subfamily.</text>
</comment>
<dbReference type="STRING" id="29655.A0A0K9PQ46"/>
<dbReference type="AlphaFoldDB" id="A0A0K9PQ46"/>
<evidence type="ECO:0000256" key="2">
    <source>
        <dbReference type="ARBA" id="ARBA00011233"/>
    </source>
</evidence>
<accession>A0A0K9PQ46</accession>
<evidence type="ECO:0000256" key="10">
    <source>
        <dbReference type="ARBA" id="ARBA00061350"/>
    </source>
</evidence>
<gene>
    <name evidence="12" type="ORF">ZOSMA_189G00520</name>
</gene>
<comment type="function">
    <text evidence="9">Transcriptional regulator that specifically binds DNA of heat shock promoter elements (HSE).</text>
</comment>
<comment type="subcellular location">
    <subcellularLocation>
        <location evidence="1">Nucleus</location>
    </subcellularLocation>
</comment>
<dbReference type="PANTHER" id="PTHR10015">
    <property type="entry name" value="HEAT SHOCK TRANSCRIPTION FACTOR"/>
    <property type="match status" value="1"/>
</dbReference>
<keyword evidence="6" id="KW-0238">DNA-binding</keyword>
<protein>
    <submittedName>
        <fullName evidence="12">Heat shock transcription factor</fullName>
    </submittedName>
</protein>
<keyword evidence="13" id="KW-1185">Reference proteome</keyword>
<evidence type="ECO:0000256" key="7">
    <source>
        <dbReference type="ARBA" id="ARBA00023163"/>
    </source>
</evidence>
<dbReference type="Proteomes" id="UP000036987">
    <property type="component" value="Unassembled WGS sequence"/>
</dbReference>
<keyword evidence="3" id="KW-0597">Phosphoprotein</keyword>
<keyword evidence="7" id="KW-0804">Transcription</keyword>